<proteinExistence type="predicted"/>
<accession>A0AA37WZ54</accession>
<keyword evidence="2" id="KW-0472">Membrane</keyword>
<gene>
    <name evidence="4" type="primary">asmA</name>
    <name evidence="4" type="ORF">GCM10007894_24620</name>
</gene>
<sequence>MKAIKTIGLIFILVVLLGVGYIIAFVDVNDFKPQITDAAAEQTGRQLLIKDDIELRFFPSLGITMGGIELANAEGVSDDPLFYAERLQADVELLPLLKGQLRVGELIFSGIAVNMITLTDGRSSLDGMVSKSTEAQEPDEKAPQQTASTDASMSLAELSIEGILFENARIVVDNQQQGSRSQIDLNEFRLQRFSPGVDSDFSINLAVDTGDNQIALLFNGILNIDKGLTLIAMSDTKMNTTVSGKGFEQAPLVVENSQDMQLDLANSMARLSNFKGTLLDINMSGALDVDYGAKVPNIALQLDIGDVDLDALAGSQPKKETAAEGSDTTASTEPEVEPDLSALSLVNFEGKVTVTQVKAAGLTTNNWKVNTELKDGVLTLSQLSADLYEGTLLTTATLDATGTIAKYRFDEKLTGVQIQPLMKDFMDMDFVTGSANIAVKGSGSSLKPTALKKNLLANGNFKVTDGSLYGINIPQKIREGQAALKGDFSKTQAEQKTDFTALTGSFSSKNGVITNPDLLMVSPLLRVSGDGDADIVNEQVDYTVAAKVVGSLDGQGGNTDMKGLTVPINIKGSFNNPKIGLDSDSLMKQRVDEEKNKLKDKLFKRFGG</sequence>
<dbReference type="PANTHER" id="PTHR30441:SF4">
    <property type="entry name" value="PROTEIN ASMA"/>
    <property type="match status" value="1"/>
</dbReference>
<feature type="domain" description="AsmA" evidence="3">
    <location>
        <begin position="1"/>
        <end position="186"/>
    </location>
</feature>
<feature type="region of interest" description="Disordered" evidence="1">
    <location>
        <begin position="127"/>
        <end position="149"/>
    </location>
</feature>
<evidence type="ECO:0000313" key="5">
    <source>
        <dbReference type="Proteomes" id="UP001157439"/>
    </source>
</evidence>
<dbReference type="GO" id="GO:0090313">
    <property type="term" value="P:regulation of protein targeting to membrane"/>
    <property type="evidence" value="ECO:0007669"/>
    <property type="project" value="TreeGrafter"/>
</dbReference>
<dbReference type="GO" id="GO:0005886">
    <property type="term" value="C:plasma membrane"/>
    <property type="evidence" value="ECO:0007669"/>
    <property type="project" value="TreeGrafter"/>
</dbReference>
<keyword evidence="2" id="KW-0812">Transmembrane</keyword>
<keyword evidence="2" id="KW-1133">Transmembrane helix</keyword>
<evidence type="ECO:0000259" key="3">
    <source>
        <dbReference type="Pfam" id="PF05170"/>
    </source>
</evidence>
<dbReference type="RefSeq" id="WP_095499290.1">
    <property type="nucleotide sequence ID" value="NZ_BSPO01000003.1"/>
</dbReference>
<evidence type="ECO:0000256" key="2">
    <source>
        <dbReference type="SAM" id="Phobius"/>
    </source>
</evidence>
<name>A0AA37WZ54_9GAMM</name>
<comment type="caution">
    <text evidence="4">The sequence shown here is derived from an EMBL/GenBank/DDBJ whole genome shotgun (WGS) entry which is preliminary data.</text>
</comment>
<dbReference type="AlphaFoldDB" id="A0AA37WZ54"/>
<evidence type="ECO:0000256" key="1">
    <source>
        <dbReference type="SAM" id="MobiDB-lite"/>
    </source>
</evidence>
<feature type="region of interest" description="Disordered" evidence="1">
    <location>
        <begin position="316"/>
        <end position="336"/>
    </location>
</feature>
<dbReference type="PANTHER" id="PTHR30441">
    <property type="entry name" value="DUF748 DOMAIN-CONTAINING PROTEIN"/>
    <property type="match status" value="1"/>
</dbReference>
<feature type="domain" description="AsmA" evidence="3">
    <location>
        <begin position="224"/>
        <end position="518"/>
    </location>
</feature>
<keyword evidence="5" id="KW-1185">Reference proteome</keyword>
<evidence type="ECO:0000313" key="4">
    <source>
        <dbReference type="EMBL" id="GLS84485.1"/>
    </source>
</evidence>
<organism evidence="4 5">
    <name type="scientific">Paraferrimonas haliotis</name>
    <dbReference type="NCBI Taxonomy" id="2013866"/>
    <lineage>
        <taxon>Bacteria</taxon>
        <taxon>Pseudomonadati</taxon>
        <taxon>Pseudomonadota</taxon>
        <taxon>Gammaproteobacteria</taxon>
        <taxon>Alteromonadales</taxon>
        <taxon>Ferrimonadaceae</taxon>
        <taxon>Paraferrimonas</taxon>
    </lineage>
</organism>
<dbReference type="InterPro" id="IPR007844">
    <property type="entry name" value="AsmA"/>
</dbReference>
<feature type="transmembrane region" description="Helical" evidence="2">
    <location>
        <begin position="7"/>
        <end position="26"/>
    </location>
</feature>
<dbReference type="EMBL" id="BSPO01000003">
    <property type="protein sequence ID" value="GLS84485.1"/>
    <property type="molecule type" value="Genomic_DNA"/>
</dbReference>
<protein>
    <submittedName>
        <fullName evidence="4">Cell envelope biogenesis protein AsmA</fullName>
    </submittedName>
</protein>
<dbReference type="Pfam" id="PF05170">
    <property type="entry name" value="AsmA"/>
    <property type="match status" value="2"/>
</dbReference>
<reference evidence="4 5" key="1">
    <citation type="journal article" date="2014" name="Int. J. Syst. Evol. Microbiol.">
        <title>Complete genome sequence of Corynebacterium casei LMG S-19264T (=DSM 44701T), isolated from a smear-ripened cheese.</title>
        <authorList>
            <consortium name="US DOE Joint Genome Institute (JGI-PGF)"/>
            <person name="Walter F."/>
            <person name="Albersmeier A."/>
            <person name="Kalinowski J."/>
            <person name="Ruckert C."/>
        </authorList>
    </citation>
    <scope>NUCLEOTIDE SEQUENCE [LARGE SCALE GENOMIC DNA]</scope>
    <source>
        <strain evidence="4 5">NBRC 112785</strain>
    </source>
</reference>
<dbReference type="Proteomes" id="UP001157439">
    <property type="component" value="Unassembled WGS sequence"/>
</dbReference>
<dbReference type="InterPro" id="IPR052894">
    <property type="entry name" value="AsmA-related"/>
</dbReference>